<organism evidence="1 2">
    <name type="scientific">Chelatococcus caeni</name>
    <dbReference type="NCBI Taxonomy" id="1348468"/>
    <lineage>
        <taxon>Bacteria</taxon>
        <taxon>Pseudomonadati</taxon>
        <taxon>Pseudomonadota</taxon>
        <taxon>Alphaproteobacteria</taxon>
        <taxon>Hyphomicrobiales</taxon>
        <taxon>Chelatococcaceae</taxon>
        <taxon>Chelatococcus</taxon>
    </lineage>
</organism>
<name>A0A840C571_9HYPH</name>
<accession>A0A840C571</accession>
<evidence type="ECO:0000313" key="2">
    <source>
        <dbReference type="Proteomes" id="UP000577362"/>
    </source>
</evidence>
<dbReference type="AlphaFoldDB" id="A0A840C571"/>
<sequence length="140" mass="15356">MGWIGSFSDGLRKRADTLLAAARILWPVLLLAPCGLVAEYARAANVRFDMQSVLDATARQLVHEAGELDQLALERRAGQIFRANFYGLGVTWVEQVTVEKDLATRTLTVSAAGRVETGVLGLFRYETMPVTAATRVSWAM</sequence>
<dbReference type="RefSeq" id="WP_183318811.1">
    <property type="nucleotide sequence ID" value="NZ_JACIEN010000010.1"/>
</dbReference>
<dbReference type="Proteomes" id="UP000577362">
    <property type="component" value="Unassembled WGS sequence"/>
</dbReference>
<proteinExistence type="predicted"/>
<dbReference type="EMBL" id="JACIEN010000010">
    <property type="protein sequence ID" value="MBB4019983.1"/>
    <property type="molecule type" value="Genomic_DNA"/>
</dbReference>
<keyword evidence="2" id="KW-1185">Reference proteome</keyword>
<comment type="caution">
    <text evidence="1">The sequence shown here is derived from an EMBL/GenBank/DDBJ whole genome shotgun (WGS) entry which is preliminary data.</text>
</comment>
<reference evidence="1 2" key="1">
    <citation type="submission" date="2020-08" db="EMBL/GenBank/DDBJ databases">
        <title>Genomic Encyclopedia of Type Strains, Phase IV (KMG-IV): sequencing the most valuable type-strain genomes for metagenomic binning, comparative biology and taxonomic classification.</title>
        <authorList>
            <person name="Goeker M."/>
        </authorList>
    </citation>
    <scope>NUCLEOTIDE SEQUENCE [LARGE SCALE GENOMIC DNA]</scope>
    <source>
        <strain evidence="1 2">DSM 103737</strain>
    </source>
</reference>
<gene>
    <name evidence="1" type="ORF">GGR16_005044</name>
</gene>
<evidence type="ECO:0000313" key="1">
    <source>
        <dbReference type="EMBL" id="MBB4019983.1"/>
    </source>
</evidence>
<protein>
    <submittedName>
        <fullName evidence="1">Uncharacterized protein</fullName>
    </submittedName>
</protein>